<dbReference type="OrthoDB" id="120660at2"/>
<evidence type="ECO:0000313" key="3">
    <source>
        <dbReference type="Proteomes" id="UP000256661"/>
    </source>
</evidence>
<organism evidence="2 3">
    <name type="scientific">Thermomonospora umbrina</name>
    <dbReference type="NCBI Taxonomy" id="111806"/>
    <lineage>
        <taxon>Bacteria</taxon>
        <taxon>Bacillati</taxon>
        <taxon>Actinomycetota</taxon>
        <taxon>Actinomycetes</taxon>
        <taxon>Streptosporangiales</taxon>
        <taxon>Thermomonosporaceae</taxon>
        <taxon>Thermomonospora</taxon>
    </lineage>
</organism>
<dbReference type="PANTHER" id="PTHR34202">
    <property type="entry name" value="UPF0548 PROTEIN"/>
    <property type="match status" value="1"/>
</dbReference>
<name>A0A3D9T1X3_9ACTN</name>
<feature type="domain" description="DUF1990" evidence="1">
    <location>
        <begin position="4"/>
        <end position="159"/>
    </location>
</feature>
<proteinExistence type="predicted"/>
<dbReference type="AlphaFoldDB" id="A0A3D9T1X3"/>
<dbReference type="InterPro" id="IPR014457">
    <property type="entry name" value="UCP010260"/>
</dbReference>
<dbReference type="InterPro" id="IPR018960">
    <property type="entry name" value="DUF1990"/>
</dbReference>
<dbReference type="PANTHER" id="PTHR34202:SF1">
    <property type="entry name" value="UPF0548 PROTEIN"/>
    <property type="match status" value="1"/>
</dbReference>
<dbReference type="Proteomes" id="UP000256661">
    <property type="component" value="Unassembled WGS sequence"/>
</dbReference>
<dbReference type="PIRSF" id="PIRSF010260">
    <property type="entry name" value="UCP010260"/>
    <property type="match status" value="1"/>
</dbReference>
<dbReference type="EMBL" id="QTTT01000001">
    <property type="protein sequence ID" value="REE99235.1"/>
    <property type="molecule type" value="Genomic_DNA"/>
</dbReference>
<evidence type="ECO:0000313" key="2">
    <source>
        <dbReference type="EMBL" id="REE99235.1"/>
    </source>
</evidence>
<sequence>MNFTYDEVGATRTGVLPDGYDHLRVRRRLGHGAAVMRDAAEALVDFRMHRGIPVRVDASGPYAEPGVTVTVRVGVGPLAVVAPCRVVWAERDERRAAWAYGTLPGHPRRGEEAFVVEMDDTGDVWLTVLAFSRSAGPLGRAAGPLVRALQRAYALRCVASLRRLVRRSAP</sequence>
<dbReference type="Pfam" id="PF09348">
    <property type="entry name" value="DUF1990"/>
    <property type="match status" value="1"/>
</dbReference>
<accession>A0A3D9T1X3</accession>
<dbReference type="RefSeq" id="WP_116024572.1">
    <property type="nucleotide sequence ID" value="NZ_QTTT01000001.1"/>
</dbReference>
<gene>
    <name evidence="2" type="ORF">DFJ69_4743</name>
</gene>
<keyword evidence="3" id="KW-1185">Reference proteome</keyword>
<protein>
    <submittedName>
        <fullName evidence="2">Uncharacterized protein (UPF0548 family)</fullName>
    </submittedName>
</protein>
<comment type="caution">
    <text evidence="2">The sequence shown here is derived from an EMBL/GenBank/DDBJ whole genome shotgun (WGS) entry which is preliminary data.</text>
</comment>
<evidence type="ECO:0000259" key="1">
    <source>
        <dbReference type="Pfam" id="PF09348"/>
    </source>
</evidence>
<reference evidence="2 3" key="1">
    <citation type="submission" date="2018-08" db="EMBL/GenBank/DDBJ databases">
        <title>Sequencing the genomes of 1000 actinobacteria strains.</title>
        <authorList>
            <person name="Klenk H.-P."/>
        </authorList>
    </citation>
    <scope>NUCLEOTIDE SEQUENCE [LARGE SCALE GENOMIC DNA]</scope>
    <source>
        <strain evidence="2 3">DSM 43927</strain>
    </source>
</reference>